<comment type="caution">
    <text evidence="11">The sequence shown here is derived from an EMBL/GenBank/DDBJ whole genome shotgun (WGS) entry which is preliminary data.</text>
</comment>
<dbReference type="InterPro" id="IPR004485">
    <property type="entry name" value="Cobalamin_biosynth_CobD/CbiB"/>
</dbReference>
<evidence type="ECO:0000256" key="3">
    <source>
        <dbReference type="ARBA" id="ARBA00006263"/>
    </source>
</evidence>
<dbReference type="EMBL" id="BAAAYN010000043">
    <property type="protein sequence ID" value="GAA3393496.1"/>
    <property type="molecule type" value="Genomic_DNA"/>
</dbReference>
<dbReference type="HAMAP" id="MF_00024">
    <property type="entry name" value="CobD_CbiB"/>
    <property type="match status" value="1"/>
</dbReference>
<comment type="similarity">
    <text evidence="3 9">Belongs to the CobD/CbiB family.</text>
</comment>
<evidence type="ECO:0000256" key="8">
    <source>
        <dbReference type="ARBA" id="ARBA00023136"/>
    </source>
</evidence>
<comment type="function">
    <text evidence="9">Converts cobyric acid to cobinamide by the addition of aminopropanol on the F carboxylic group.</text>
</comment>
<evidence type="ECO:0000256" key="10">
    <source>
        <dbReference type="SAM" id="MobiDB-lite"/>
    </source>
</evidence>
<keyword evidence="4 9" id="KW-1003">Cell membrane</keyword>
<keyword evidence="8 9" id="KW-0472">Membrane</keyword>
<dbReference type="Proteomes" id="UP001501676">
    <property type="component" value="Unassembled WGS sequence"/>
</dbReference>
<evidence type="ECO:0000313" key="11">
    <source>
        <dbReference type="EMBL" id="GAA3393496.1"/>
    </source>
</evidence>
<keyword evidence="7 9" id="KW-1133">Transmembrane helix</keyword>
<dbReference type="Pfam" id="PF03186">
    <property type="entry name" value="CobD_Cbib"/>
    <property type="match status" value="1"/>
</dbReference>
<reference evidence="12" key="1">
    <citation type="journal article" date="2019" name="Int. J. Syst. Evol. Microbiol.">
        <title>The Global Catalogue of Microorganisms (GCM) 10K type strain sequencing project: providing services to taxonomists for standard genome sequencing and annotation.</title>
        <authorList>
            <consortium name="The Broad Institute Genomics Platform"/>
            <consortium name="The Broad Institute Genome Sequencing Center for Infectious Disease"/>
            <person name="Wu L."/>
            <person name="Ma J."/>
        </authorList>
    </citation>
    <scope>NUCLEOTIDE SEQUENCE [LARGE SCALE GENOMIC DNA]</scope>
    <source>
        <strain evidence="12">JCM 9458</strain>
    </source>
</reference>
<dbReference type="PANTHER" id="PTHR34308">
    <property type="entry name" value="COBALAMIN BIOSYNTHESIS PROTEIN CBIB"/>
    <property type="match status" value="1"/>
</dbReference>
<evidence type="ECO:0000256" key="1">
    <source>
        <dbReference type="ARBA" id="ARBA00004651"/>
    </source>
</evidence>
<keyword evidence="6 9" id="KW-0812">Transmembrane</keyword>
<evidence type="ECO:0000256" key="2">
    <source>
        <dbReference type="ARBA" id="ARBA00004953"/>
    </source>
</evidence>
<organism evidence="11 12">
    <name type="scientific">Cryptosporangium minutisporangium</name>
    <dbReference type="NCBI Taxonomy" id="113569"/>
    <lineage>
        <taxon>Bacteria</taxon>
        <taxon>Bacillati</taxon>
        <taxon>Actinomycetota</taxon>
        <taxon>Actinomycetes</taxon>
        <taxon>Cryptosporangiales</taxon>
        <taxon>Cryptosporangiaceae</taxon>
        <taxon>Cryptosporangium</taxon>
    </lineage>
</organism>
<keyword evidence="5 9" id="KW-0169">Cobalamin biosynthesis</keyword>
<feature type="region of interest" description="Disordered" evidence="10">
    <location>
        <begin position="326"/>
        <end position="407"/>
    </location>
</feature>
<proteinExistence type="inferred from homology"/>
<comment type="subcellular location">
    <subcellularLocation>
        <location evidence="1 9">Cell membrane</location>
        <topology evidence="1 9">Multi-pass membrane protein</topology>
    </subcellularLocation>
</comment>
<name>A0ABP6T7B3_9ACTN</name>
<evidence type="ECO:0000256" key="4">
    <source>
        <dbReference type="ARBA" id="ARBA00022475"/>
    </source>
</evidence>
<comment type="pathway">
    <text evidence="2 9">Cofactor biosynthesis; adenosylcobalamin biosynthesis.</text>
</comment>
<evidence type="ECO:0000256" key="6">
    <source>
        <dbReference type="ARBA" id="ARBA00022692"/>
    </source>
</evidence>
<evidence type="ECO:0000313" key="12">
    <source>
        <dbReference type="Proteomes" id="UP001501676"/>
    </source>
</evidence>
<dbReference type="PANTHER" id="PTHR34308:SF1">
    <property type="entry name" value="COBALAMIN BIOSYNTHESIS PROTEIN CBIB"/>
    <property type="match status" value="1"/>
</dbReference>
<gene>
    <name evidence="9" type="primary">cobD</name>
    <name evidence="11" type="ORF">GCM10020369_59250</name>
</gene>
<evidence type="ECO:0000256" key="9">
    <source>
        <dbReference type="HAMAP-Rule" id="MF_00024"/>
    </source>
</evidence>
<keyword evidence="12" id="KW-1185">Reference proteome</keyword>
<evidence type="ECO:0000256" key="5">
    <source>
        <dbReference type="ARBA" id="ARBA00022573"/>
    </source>
</evidence>
<dbReference type="NCBIfam" id="TIGR00380">
    <property type="entry name" value="cobal_cbiB"/>
    <property type="match status" value="1"/>
</dbReference>
<evidence type="ECO:0000256" key="7">
    <source>
        <dbReference type="ARBA" id="ARBA00022989"/>
    </source>
</evidence>
<dbReference type="NCBIfam" id="NF002276">
    <property type="entry name" value="PRK01209.1-4"/>
    <property type="match status" value="1"/>
</dbReference>
<sequence length="407" mass="41755">MPAATRSDLLATAAGLALGALLDHVVPDPRRGHPVAGYGRFAAALEKRLFAPTRPRGAVFTTLAVGAPVAAGVVVNRLTRGHPIRRAAVTAAVTWAVVGGASLHREAGAMHQLLAAGDLPGARGRLSHLCGRDPAGLQPPALARAVVESVAENTADAVVAPLFWGAVAGVPGLLGYRAVNTLDAMVGHRSERYARFGWASARLDDLLNLAPSRLTALLTVGAAPLVRRGAAGEAWRTWRRDGGAHPSPNAGQCEAATAGALGIRLGGRNTYGGTVDERPVLGDGRDALPADILPAARLSRLVGAGAAALGAGSLLLRAARSAPRLRAARSAPRFRAASPAPRFRAASPAPRFRAASPAPRSRAASPAPRFRAASPAPRSRAIPPAPRFRAARPASRAARSVRRGAAA</sequence>
<accession>A0ABP6T7B3</accession>
<protein>
    <recommendedName>
        <fullName evidence="9">Cobalamin biosynthesis protein CobD</fullName>
    </recommendedName>
</protein>